<dbReference type="Proteomes" id="UP000829196">
    <property type="component" value="Unassembled WGS sequence"/>
</dbReference>
<keyword evidence="7" id="KW-1185">Reference proteome</keyword>
<dbReference type="FunFam" id="1.10.10.10:FF:000020">
    <property type="entry name" value="SWI/SNF complex subunit SMARCC2 isoform c"/>
    <property type="match status" value="1"/>
</dbReference>
<reference evidence="6" key="1">
    <citation type="journal article" date="2022" name="Front. Genet.">
        <title>Chromosome-Scale Assembly of the Dendrobium nobile Genome Provides Insights Into the Molecular Mechanism of the Biosynthesis of the Medicinal Active Ingredient of Dendrobium.</title>
        <authorList>
            <person name="Xu Q."/>
            <person name="Niu S.-C."/>
            <person name="Li K.-L."/>
            <person name="Zheng P.-J."/>
            <person name="Zhang X.-J."/>
            <person name="Jia Y."/>
            <person name="Liu Y."/>
            <person name="Niu Y.-X."/>
            <person name="Yu L.-H."/>
            <person name="Chen D.-F."/>
            <person name="Zhang G.-Q."/>
        </authorList>
    </citation>
    <scope>NUCLEOTIDE SEQUENCE</scope>
    <source>
        <tissue evidence="6">Leaf</tissue>
    </source>
</reference>
<dbReference type="AlphaFoldDB" id="A0A8T3BAE5"/>
<dbReference type="EMBL" id="JAGYWB010000010">
    <property type="protein sequence ID" value="KAI0507845.1"/>
    <property type="molecule type" value="Genomic_DNA"/>
</dbReference>
<accession>A0A8T3BAE5</accession>
<dbReference type="InterPro" id="IPR032451">
    <property type="entry name" value="SMARCC_C"/>
</dbReference>
<evidence type="ECO:0000256" key="3">
    <source>
        <dbReference type="ARBA" id="ARBA00023242"/>
    </source>
</evidence>
<feature type="compositionally biased region" description="Acidic residues" evidence="4">
    <location>
        <begin position="36"/>
        <end position="51"/>
    </location>
</feature>
<dbReference type="Pfam" id="PF16495">
    <property type="entry name" value="SWIRM-assoc_1"/>
    <property type="match status" value="1"/>
</dbReference>
<gene>
    <name evidence="6" type="ORF">KFK09_013973</name>
</gene>
<keyword evidence="1" id="KW-0805">Transcription regulation</keyword>
<evidence type="ECO:0000256" key="4">
    <source>
        <dbReference type="SAM" id="MobiDB-lite"/>
    </source>
</evidence>
<feature type="region of interest" description="Disordered" evidence="4">
    <location>
        <begin position="140"/>
        <end position="159"/>
    </location>
</feature>
<dbReference type="PROSITE" id="PS50934">
    <property type="entry name" value="SWIRM"/>
    <property type="match status" value="1"/>
</dbReference>
<proteinExistence type="predicted"/>
<feature type="region of interest" description="Disordered" evidence="4">
    <location>
        <begin position="1"/>
        <end position="60"/>
    </location>
</feature>
<evidence type="ECO:0000259" key="5">
    <source>
        <dbReference type="PROSITE" id="PS50934"/>
    </source>
</evidence>
<evidence type="ECO:0000256" key="1">
    <source>
        <dbReference type="ARBA" id="ARBA00023015"/>
    </source>
</evidence>
<dbReference type="SMR" id="A0A8T3BAE5"/>
<dbReference type="OrthoDB" id="118550at2759"/>
<dbReference type="InterPro" id="IPR009057">
    <property type="entry name" value="Homeodomain-like_sf"/>
</dbReference>
<keyword evidence="2" id="KW-0804">Transcription</keyword>
<protein>
    <recommendedName>
        <fullName evidence="5">SWIRM domain-containing protein</fullName>
    </recommendedName>
</protein>
<dbReference type="GO" id="GO:0005634">
    <property type="term" value="C:nucleus"/>
    <property type="evidence" value="ECO:0007669"/>
    <property type="project" value="UniProtKB-ARBA"/>
</dbReference>
<dbReference type="Pfam" id="PF04433">
    <property type="entry name" value="SWIRM"/>
    <property type="match status" value="1"/>
</dbReference>
<dbReference type="InterPro" id="IPR007526">
    <property type="entry name" value="SWIRM"/>
</dbReference>
<comment type="caution">
    <text evidence="6">The sequence shown here is derived from an EMBL/GenBank/DDBJ whole genome shotgun (WGS) entry which is preliminary data.</text>
</comment>
<organism evidence="6 7">
    <name type="scientific">Dendrobium nobile</name>
    <name type="common">Orchid</name>
    <dbReference type="NCBI Taxonomy" id="94219"/>
    <lineage>
        <taxon>Eukaryota</taxon>
        <taxon>Viridiplantae</taxon>
        <taxon>Streptophyta</taxon>
        <taxon>Embryophyta</taxon>
        <taxon>Tracheophyta</taxon>
        <taxon>Spermatophyta</taxon>
        <taxon>Magnoliopsida</taxon>
        <taxon>Liliopsida</taxon>
        <taxon>Asparagales</taxon>
        <taxon>Orchidaceae</taxon>
        <taxon>Epidendroideae</taxon>
        <taxon>Malaxideae</taxon>
        <taxon>Dendrobiinae</taxon>
        <taxon>Dendrobium</taxon>
    </lineage>
</organism>
<dbReference type="SUPFAM" id="SSF46689">
    <property type="entry name" value="Homeodomain-like"/>
    <property type="match status" value="1"/>
</dbReference>
<evidence type="ECO:0000313" key="6">
    <source>
        <dbReference type="EMBL" id="KAI0507845.1"/>
    </source>
</evidence>
<sequence length="650" mass="71408">MSPASPSLPSSDSQLNWRKRKRECNLKRQQKPRIGEEEEEEHVANDDEADDDYRYSPASNRNTDSAVLLRQSEVFSDGGQRISDFPAVVRRTIRRPHPSVVSIVDAERQHFSGPSAGNEGAVGLPFLENISHGQLQSLSSVLPDHPSLQPPDVDKPSSYVCTPPPLMEGKGLMKPFGTNQIIFLPMHSDWFSLSTVHRLERQVIPHFFSGKSSEHTAEKYVALRNKIIAKYMENPGRRLSYADCQGLVANNELYDLSRIVRFLDHWGIINYLSSSSVHRGLRMAGSLLKEDANGELIVHTSPLRSIDSLILFDRPKCSVRLDDIALLSASSSSKDSAFHLGDLDVRIRERLSEHSCSYCSRPLPNFFYQSQKELNSEDQFPFASSQNPVMSLVAFLASAVGPRVAATCASAALSVLTKEDPRLSSQSVRVEVGSLGVSPINADENIKDKATNIKSDATSLSLEHIKKAAKCGLSAAAIKAKLFADQEEREVQRLAANIINHQLKRTELKLKQFAEVETLLLKECEPAERMRQRLSAERARMMSACFAPAASVGGALSASTGHVNPVITPAMPAASGQVSLSPYGNNIPHPHIQYMQRQQMFSLAPRLPLSAIHLSSSPASQNVMFNSGVANTSNHQPLMRSSSGNNSSLG</sequence>
<dbReference type="InterPro" id="IPR036388">
    <property type="entry name" value="WH-like_DNA-bd_sf"/>
</dbReference>
<dbReference type="Gene3D" id="1.10.10.10">
    <property type="entry name" value="Winged helix-like DNA-binding domain superfamily/Winged helix DNA-binding domain"/>
    <property type="match status" value="1"/>
</dbReference>
<evidence type="ECO:0000313" key="7">
    <source>
        <dbReference type="Proteomes" id="UP000829196"/>
    </source>
</evidence>
<feature type="domain" description="SWIRM" evidence="5">
    <location>
        <begin position="182"/>
        <end position="280"/>
    </location>
</feature>
<name>A0A8T3BAE5_DENNO</name>
<dbReference type="PANTHER" id="PTHR12802:SF61">
    <property type="entry name" value="SWI_SNF COMPLEX SUBUNIT SWI3C"/>
    <property type="match status" value="1"/>
</dbReference>
<evidence type="ECO:0000256" key="2">
    <source>
        <dbReference type="ARBA" id="ARBA00023163"/>
    </source>
</evidence>
<feature type="compositionally biased region" description="Low complexity" evidence="4">
    <location>
        <begin position="1"/>
        <end position="13"/>
    </location>
</feature>
<feature type="region of interest" description="Disordered" evidence="4">
    <location>
        <begin position="625"/>
        <end position="650"/>
    </location>
</feature>
<keyword evidence="3" id="KW-0539">Nucleus</keyword>
<dbReference type="PANTHER" id="PTHR12802">
    <property type="entry name" value="SWI/SNF COMPLEX-RELATED"/>
    <property type="match status" value="1"/>
</dbReference>